<dbReference type="Proteomes" id="UP000001070">
    <property type="component" value="Unassembled WGS sequence"/>
</dbReference>
<accession>B4JCF4</accession>
<dbReference type="OMA" id="CHEQRTQ"/>
<dbReference type="EMBL" id="CH918231">
    <property type="protein sequence ID" value="EDV90340.1"/>
    <property type="molecule type" value="Genomic_DNA"/>
</dbReference>
<dbReference type="InParanoid" id="B4JCF4"/>
<name>B4JCF4_DROGR</name>
<evidence type="ECO:0000313" key="2">
    <source>
        <dbReference type="EMBL" id="EDW03108.1"/>
    </source>
</evidence>
<keyword evidence="3" id="KW-1185">Reference proteome</keyword>
<evidence type="ECO:0000313" key="3">
    <source>
        <dbReference type="Proteomes" id="UP000001070"/>
    </source>
</evidence>
<dbReference type="eggNOG" id="ENOG502T718">
    <property type="taxonomic scope" value="Eukaryota"/>
</dbReference>
<gene>
    <name evidence="2" type="primary">Dgri\GH11057</name>
    <name evidence="1" type="synonym">Dgri\GH22571</name>
    <name evidence="2" type="ORF">Dgri_GH11057</name>
    <name evidence="1" type="ORF">Dgri_GH22571</name>
    <name evidence="2" type="ORF">GH11057</name>
    <name evidence="2" type="ORF">GH22571</name>
</gene>
<reference evidence="2 3" key="1">
    <citation type="journal article" date="2007" name="Nature">
        <title>Evolution of genes and genomes on the Drosophila phylogeny.</title>
        <authorList>
            <consortium name="Drosophila 12 Genomes Consortium"/>
            <person name="Clark A.G."/>
            <person name="Eisen M.B."/>
            <person name="Smith D.R."/>
            <person name="Bergman C.M."/>
            <person name="Oliver B."/>
            <person name="Markow T.A."/>
            <person name="Kaufman T.C."/>
            <person name="Kellis M."/>
            <person name="Gelbart W."/>
            <person name="Iyer V.N."/>
            <person name="Pollard D.A."/>
            <person name="Sackton T.B."/>
            <person name="Larracuente A.M."/>
            <person name="Singh N.D."/>
            <person name="Abad J.P."/>
            <person name="Abt D.N."/>
            <person name="Adryan B."/>
            <person name="Aguade M."/>
            <person name="Akashi H."/>
            <person name="Anderson W.W."/>
            <person name="Aquadro C.F."/>
            <person name="Ardell D.H."/>
            <person name="Arguello R."/>
            <person name="Artieri C.G."/>
            <person name="Barbash D.A."/>
            <person name="Barker D."/>
            <person name="Barsanti P."/>
            <person name="Batterham P."/>
            <person name="Batzoglou S."/>
            <person name="Begun D."/>
            <person name="Bhutkar A."/>
            <person name="Blanco E."/>
            <person name="Bosak S.A."/>
            <person name="Bradley R.K."/>
            <person name="Brand A.D."/>
            <person name="Brent M.R."/>
            <person name="Brooks A.N."/>
            <person name="Brown R.H."/>
            <person name="Butlin R.K."/>
            <person name="Caggese C."/>
            <person name="Calvi B.R."/>
            <person name="Bernardo de Carvalho A."/>
            <person name="Caspi A."/>
            <person name="Castrezana S."/>
            <person name="Celniker S.E."/>
            <person name="Chang J.L."/>
            <person name="Chapple C."/>
            <person name="Chatterji S."/>
            <person name="Chinwalla A."/>
            <person name="Civetta A."/>
            <person name="Clifton S.W."/>
            <person name="Comeron J.M."/>
            <person name="Costello J.C."/>
            <person name="Coyne J.A."/>
            <person name="Daub J."/>
            <person name="David R.G."/>
            <person name="Delcher A.L."/>
            <person name="Delehaunty K."/>
            <person name="Do C.B."/>
            <person name="Ebling H."/>
            <person name="Edwards K."/>
            <person name="Eickbush T."/>
            <person name="Evans J.D."/>
            <person name="Filipski A."/>
            <person name="Findeiss S."/>
            <person name="Freyhult E."/>
            <person name="Fulton L."/>
            <person name="Fulton R."/>
            <person name="Garcia A.C."/>
            <person name="Gardiner A."/>
            <person name="Garfield D.A."/>
            <person name="Garvin B.E."/>
            <person name="Gibson G."/>
            <person name="Gilbert D."/>
            <person name="Gnerre S."/>
            <person name="Godfrey J."/>
            <person name="Good R."/>
            <person name="Gotea V."/>
            <person name="Gravely B."/>
            <person name="Greenberg A.J."/>
            <person name="Griffiths-Jones S."/>
            <person name="Gross S."/>
            <person name="Guigo R."/>
            <person name="Gustafson E.A."/>
            <person name="Haerty W."/>
            <person name="Hahn M.W."/>
            <person name="Halligan D.L."/>
            <person name="Halpern A.L."/>
            <person name="Halter G.M."/>
            <person name="Han M.V."/>
            <person name="Heger A."/>
            <person name="Hillier L."/>
            <person name="Hinrichs A.S."/>
            <person name="Holmes I."/>
            <person name="Hoskins R.A."/>
            <person name="Hubisz M.J."/>
            <person name="Hultmark D."/>
            <person name="Huntley M.A."/>
            <person name="Jaffe D.B."/>
            <person name="Jagadeeshan S."/>
            <person name="Jeck W.R."/>
            <person name="Johnson J."/>
            <person name="Jones C.D."/>
            <person name="Jordan W.C."/>
            <person name="Karpen G.H."/>
            <person name="Kataoka E."/>
            <person name="Keightley P.D."/>
            <person name="Kheradpour P."/>
            <person name="Kirkness E.F."/>
            <person name="Koerich L.B."/>
            <person name="Kristiansen K."/>
            <person name="Kudrna D."/>
            <person name="Kulathinal R.J."/>
            <person name="Kumar S."/>
            <person name="Kwok R."/>
            <person name="Lander E."/>
            <person name="Langley C.H."/>
            <person name="Lapoint R."/>
            <person name="Lazzaro B.P."/>
            <person name="Lee S.J."/>
            <person name="Levesque L."/>
            <person name="Li R."/>
            <person name="Lin C.F."/>
            <person name="Lin M.F."/>
            <person name="Lindblad-Toh K."/>
            <person name="Llopart A."/>
            <person name="Long M."/>
            <person name="Low L."/>
            <person name="Lozovsky E."/>
            <person name="Lu J."/>
            <person name="Luo M."/>
            <person name="Machado C.A."/>
            <person name="Makalowski W."/>
            <person name="Marzo M."/>
            <person name="Matsuda M."/>
            <person name="Matzkin L."/>
            <person name="McAllister B."/>
            <person name="McBride C.S."/>
            <person name="McKernan B."/>
            <person name="McKernan K."/>
            <person name="Mendez-Lago M."/>
            <person name="Minx P."/>
            <person name="Mollenhauer M.U."/>
            <person name="Montooth K."/>
            <person name="Mount S.M."/>
            <person name="Mu X."/>
            <person name="Myers E."/>
            <person name="Negre B."/>
            <person name="Newfeld S."/>
            <person name="Nielsen R."/>
            <person name="Noor M.A."/>
            <person name="O'Grady P."/>
            <person name="Pachter L."/>
            <person name="Papaceit M."/>
            <person name="Parisi M.J."/>
            <person name="Parisi M."/>
            <person name="Parts L."/>
            <person name="Pedersen J.S."/>
            <person name="Pesole G."/>
            <person name="Phillippy A.M."/>
            <person name="Ponting C.P."/>
            <person name="Pop M."/>
            <person name="Porcelli D."/>
            <person name="Powell J.R."/>
            <person name="Prohaska S."/>
            <person name="Pruitt K."/>
            <person name="Puig M."/>
            <person name="Quesneville H."/>
            <person name="Ram K.R."/>
            <person name="Rand D."/>
            <person name="Rasmussen M.D."/>
            <person name="Reed L.K."/>
            <person name="Reenan R."/>
            <person name="Reily A."/>
            <person name="Remington K.A."/>
            <person name="Rieger T.T."/>
            <person name="Ritchie M.G."/>
            <person name="Robin C."/>
            <person name="Rogers Y.H."/>
            <person name="Rohde C."/>
            <person name="Rozas J."/>
            <person name="Rubenfield M.J."/>
            <person name="Ruiz A."/>
            <person name="Russo S."/>
            <person name="Salzberg S.L."/>
            <person name="Sanchez-Gracia A."/>
            <person name="Saranga D.J."/>
            <person name="Sato H."/>
            <person name="Schaeffer S.W."/>
            <person name="Schatz M.C."/>
            <person name="Schlenke T."/>
            <person name="Schwartz R."/>
            <person name="Segarra C."/>
            <person name="Singh R.S."/>
            <person name="Sirot L."/>
            <person name="Sirota M."/>
            <person name="Sisneros N.B."/>
            <person name="Smith C.D."/>
            <person name="Smith T.F."/>
            <person name="Spieth J."/>
            <person name="Stage D.E."/>
            <person name="Stark A."/>
            <person name="Stephan W."/>
            <person name="Strausberg R.L."/>
            <person name="Strempel S."/>
            <person name="Sturgill D."/>
            <person name="Sutton G."/>
            <person name="Sutton G.G."/>
            <person name="Tao W."/>
            <person name="Teichmann S."/>
            <person name="Tobari Y.N."/>
            <person name="Tomimura Y."/>
            <person name="Tsolas J.M."/>
            <person name="Valente V.L."/>
            <person name="Venter E."/>
            <person name="Venter J.C."/>
            <person name="Vicario S."/>
            <person name="Vieira F.G."/>
            <person name="Vilella A.J."/>
            <person name="Villasante A."/>
            <person name="Walenz B."/>
            <person name="Wang J."/>
            <person name="Wasserman M."/>
            <person name="Watts T."/>
            <person name="Wilson D."/>
            <person name="Wilson R.K."/>
            <person name="Wing R.A."/>
            <person name="Wolfner M.F."/>
            <person name="Wong A."/>
            <person name="Wong G.K."/>
            <person name="Wu C.I."/>
            <person name="Wu G."/>
            <person name="Yamamoto D."/>
            <person name="Yang H.P."/>
            <person name="Yang S.P."/>
            <person name="Yorke J.A."/>
            <person name="Yoshida K."/>
            <person name="Zdobnov E."/>
            <person name="Zhang P."/>
            <person name="Zhang Y."/>
            <person name="Zimin A.V."/>
            <person name="Baldwin J."/>
            <person name="Abdouelleil A."/>
            <person name="Abdulkadir J."/>
            <person name="Abebe A."/>
            <person name="Abera B."/>
            <person name="Abreu J."/>
            <person name="Acer S.C."/>
            <person name="Aftuck L."/>
            <person name="Alexander A."/>
            <person name="An P."/>
            <person name="Anderson E."/>
            <person name="Anderson S."/>
            <person name="Arachi H."/>
            <person name="Azer M."/>
            <person name="Bachantsang P."/>
            <person name="Barry A."/>
            <person name="Bayul T."/>
            <person name="Berlin A."/>
            <person name="Bessette D."/>
            <person name="Bloom T."/>
            <person name="Blye J."/>
            <person name="Boguslavskiy L."/>
            <person name="Bonnet C."/>
            <person name="Boukhgalter B."/>
            <person name="Bourzgui I."/>
            <person name="Brown A."/>
            <person name="Cahill P."/>
            <person name="Channer S."/>
            <person name="Cheshatsang Y."/>
            <person name="Chuda L."/>
            <person name="Citroen M."/>
            <person name="Collymore A."/>
            <person name="Cooke P."/>
            <person name="Costello M."/>
            <person name="D'Aco K."/>
            <person name="Daza R."/>
            <person name="De Haan G."/>
            <person name="DeGray S."/>
            <person name="DeMaso C."/>
            <person name="Dhargay N."/>
            <person name="Dooley K."/>
            <person name="Dooley E."/>
            <person name="Doricent M."/>
            <person name="Dorje P."/>
            <person name="Dorjee K."/>
            <person name="Dupes A."/>
            <person name="Elong R."/>
            <person name="Falk J."/>
            <person name="Farina A."/>
            <person name="Faro S."/>
            <person name="Ferguson D."/>
            <person name="Fisher S."/>
            <person name="Foley C.D."/>
            <person name="Franke A."/>
            <person name="Friedrich D."/>
            <person name="Gadbois L."/>
            <person name="Gearin G."/>
            <person name="Gearin C.R."/>
            <person name="Giannoukos G."/>
            <person name="Goode T."/>
            <person name="Graham J."/>
            <person name="Grandbois E."/>
            <person name="Grewal S."/>
            <person name="Gyaltsen K."/>
            <person name="Hafez N."/>
            <person name="Hagos B."/>
            <person name="Hall J."/>
            <person name="Henson C."/>
            <person name="Hollinger A."/>
            <person name="Honan T."/>
            <person name="Huard M.D."/>
            <person name="Hughes L."/>
            <person name="Hurhula B."/>
            <person name="Husby M.E."/>
            <person name="Kamat A."/>
            <person name="Kanga B."/>
            <person name="Kashin S."/>
            <person name="Khazanovich D."/>
            <person name="Kisner P."/>
            <person name="Lance K."/>
            <person name="Lara M."/>
            <person name="Lee W."/>
            <person name="Lennon N."/>
            <person name="Letendre F."/>
            <person name="LeVine R."/>
            <person name="Lipovsky A."/>
            <person name="Liu X."/>
            <person name="Liu J."/>
            <person name="Liu S."/>
            <person name="Lokyitsang T."/>
            <person name="Lokyitsang Y."/>
            <person name="Lubonja R."/>
            <person name="Lui A."/>
            <person name="MacDonald P."/>
            <person name="Magnisalis V."/>
            <person name="Maru K."/>
            <person name="Matthews C."/>
            <person name="McCusker W."/>
            <person name="McDonough S."/>
            <person name="Mehta T."/>
            <person name="Meldrim J."/>
            <person name="Meneus L."/>
            <person name="Mihai O."/>
            <person name="Mihalev A."/>
            <person name="Mihova T."/>
            <person name="Mittelman R."/>
            <person name="Mlenga V."/>
            <person name="Montmayeur A."/>
            <person name="Mulrain L."/>
            <person name="Navidi A."/>
            <person name="Naylor J."/>
            <person name="Negash T."/>
            <person name="Nguyen T."/>
            <person name="Nguyen N."/>
            <person name="Nicol R."/>
            <person name="Norbu C."/>
            <person name="Norbu N."/>
            <person name="Novod N."/>
            <person name="O'Neill B."/>
            <person name="Osman S."/>
            <person name="Markiewicz E."/>
            <person name="Oyono O.L."/>
            <person name="Patti C."/>
            <person name="Phunkhang P."/>
            <person name="Pierre F."/>
            <person name="Priest M."/>
            <person name="Raghuraman S."/>
            <person name="Rege F."/>
            <person name="Reyes R."/>
            <person name="Rise C."/>
            <person name="Rogov P."/>
            <person name="Ross K."/>
            <person name="Ryan E."/>
            <person name="Settipalli S."/>
            <person name="Shea T."/>
            <person name="Sherpa N."/>
            <person name="Shi L."/>
            <person name="Shih D."/>
            <person name="Sparrow T."/>
            <person name="Spaulding J."/>
            <person name="Stalker J."/>
            <person name="Stange-Thomann N."/>
            <person name="Stavropoulos S."/>
            <person name="Stone C."/>
            <person name="Strader C."/>
            <person name="Tesfaye S."/>
            <person name="Thomson T."/>
            <person name="Thoulutsang Y."/>
            <person name="Thoulutsang D."/>
            <person name="Topham K."/>
            <person name="Topping I."/>
            <person name="Tsamla T."/>
            <person name="Vassiliev H."/>
            <person name="Vo A."/>
            <person name="Wangchuk T."/>
            <person name="Wangdi T."/>
            <person name="Weiand M."/>
            <person name="Wilkinson J."/>
            <person name="Wilson A."/>
            <person name="Yadav S."/>
            <person name="Young G."/>
            <person name="Yu Q."/>
            <person name="Zembek L."/>
            <person name="Zhong D."/>
            <person name="Zimmer A."/>
            <person name="Zwirko Z."/>
            <person name="Jaffe D.B."/>
            <person name="Alvarez P."/>
            <person name="Brockman W."/>
            <person name="Butler J."/>
            <person name="Chin C."/>
            <person name="Gnerre S."/>
            <person name="Grabherr M."/>
            <person name="Kleber M."/>
            <person name="Mauceli E."/>
            <person name="MacCallum I."/>
        </authorList>
    </citation>
    <scope>NUCLEOTIDE SEQUENCE [LARGE SCALE GENOMIC DNA]</scope>
    <source>
        <strain evidence="2">TSC#15287-2541.00</strain>
        <strain evidence="3">Tucson 15287-2541.00</strain>
    </source>
</reference>
<evidence type="ECO:0000313" key="1">
    <source>
        <dbReference type="EMBL" id="EDV90340.1"/>
    </source>
</evidence>
<dbReference type="AlphaFoldDB" id="B4JCF4"/>
<dbReference type="HOGENOM" id="CLU_1373521_0_0_1"/>
<reference evidence="2" key="3">
    <citation type="submission" date="2008-06" db="EMBL/GenBank/DDBJ databases">
        <authorList>
            <consortium name="FlyBase"/>
        </authorList>
    </citation>
    <scope>NUCLEOTIDE SEQUENCE</scope>
    <source>
        <strain evidence="2">TSC#15287-2541.00</strain>
    </source>
</reference>
<reference evidence="2" key="2">
    <citation type="journal article" date="2008" name="Bioinformatics">
        <title>Assembly reconciliation.</title>
        <authorList>
            <person name="Zimin A.V."/>
            <person name="Smith D.R."/>
            <person name="Sutton G."/>
            <person name="Yorke J.A."/>
        </authorList>
    </citation>
    <scope>NUCLEOTIDE SEQUENCE</scope>
    <source>
        <strain evidence="2">TSC#15287-2541.00</strain>
    </source>
</reference>
<organism evidence="3">
    <name type="scientific">Drosophila grimshawi</name>
    <name type="common">Hawaiian fruit fly</name>
    <name type="synonym">Idiomyia grimshawi</name>
    <dbReference type="NCBI Taxonomy" id="7222"/>
    <lineage>
        <taxon>Eukaryota</taxon>
        <taxon>Metazoa</taxon>
        <taxon>Ecdysozoa</taxon>
        <taxon>Arthropoda</taxon>
        <taxon>Hexapoda</taxon>
        <taxon>Insecta</taxon>
        <taxon>Pterygota</taxon>
        <taxon>Neoptera</taxon>
        <taxon>Endopterygota</taxon>
        <taxon>Diptera</taxon>
        <taxon>Brachycera</taxon>
        <taxon>Muscomorpha</taxon>
        <taxon>Ephydroidea</taxon>
        <taxon>Drosophilidae</taxon>
        <taxon>Drosophila</taxon>
        <taxon>Hawaiian Drosophila</taxon>
    </lineage>
</organism>
<protein>
    <submittedName>
        <fullName evidence="2">GH11057</fullName>
    </submittedName>
    <submittedName>
        <fullName evidence="1">GH22571</fullName>
    </submittedName>
</protein>
<dbReference type="EMBL" id="CH916368">
    <property type="protein sequence ID" value="EDW03108.1"/>
    <property type="molecule type" value="Genomic_DNA"/>
</dbReference>
<sequence>MPNGMILRSQESLEIIHNYLYDCERNLAVCHEQRTQLDRMVENIFLHPHAASNHQMQMPAEMPQPEMDMTYGQPNQFGFMPVDPQQPERVNAPYNFQSADELPSLLTAVNFVAESRGEQPHDTMEELIRRQQAMDATEHELALVGPPLANPPIVEGSNRLAAGDGVYVLPICSVQLNRSTDSRLLTFIVELNGEQSPPR</sequence>
<proteinExistence type="predicted"/>